<dbReference type="Gene3D" id="1.25.10.10">
    <property type="entry name" value="Leucine-rich Repeat Variant"/>
    <property type="match status" value="3"/>
</dbReference>
<proteinExistence type="predicted"/>
<dbReference type="InterPro" id="IPR011989">
    <property type="entry name" value="ARM-like"/>
</dbReference>
<dbReference type="InterPro" id="IPR052623">
    <property type="entry name" value="DAAF5"/>
</dbReference>
<protein>
    <recommendedName>
        <fullName evidence="5">TOG domain-containing protein</fullName>
    </recommendedName>
</protein>
<comment type="caution">
    <text evidence="3">The sequence shown here is derived from an EMBL/GenBank/DDBJ whole genome shotgun (WGS) entry which is preliminary data.</text>
</comment>
<evidence type="ECO:0000313" key="4">
    <source>
        <dbReference type="Proteomes" id="UP000794436"/>
    </source>
</evidence>
<dbReference type="AlphaFoldDB" id="A0A8K1CCM5"/>
<dbReference type="EMBL" id="SPLM01000108">
    <property type="protein sequence ID" value="TMW60589.1"/>
    <property type="molecule type" value="Genomic_DNA"/>
</dbReference>
<dbReference type="InterPro" id="IPR016024">
    <property type="entry name" value="ARM-type_fold"/>
</dbReference>
<accession>A0A8K1CCM5</accession>
<dbReference type="PANTHER" id="PTHR16216">
    <property type="entry name" value="DYNEIN ASSEMBLY FACTOR 5, AXONEMAL"/>
    <property type="match status" value="1"/>
</dbReference>
<gene>
    <name evidence="3" type="ORF">Poli38472_000631</name>
</gene>
<dbReference type="Proteomes" id="UP000794436">
    <property type="component" value="Unassembled WGS sequence"/>
</dbReference>
<organism evidence="3 4">
    <name type="scientific">Pythium oligandrum</name>
    <name type="common">Mycoparasitic fungus</name>
    <dbReference type="NCBI Taxonomy" id="41045"/>
    <lineage>
        <taxon>Eukaryota</taxon>
        <taxon>Sar</taxon>
        <taxon>Stramenopiles</taxon>
        <taxon>Oomycota</taxon>
        <taxon>Peronosporomycetes</taxon>
        <taxon>Pythiales</taxon>
        <taxon>Pythiaceae</taxon>
        <taxon>Pythium</taxon>
    </lineage>
</organism>
<feature type="domain" description="Dynein axonemal assembly factor 5 HEAT-repeat" evidence="1">
    <location>
        <begin position="344"/>
        <end position="520"/>
    </location>
</feature>
<evidence type="ECO:0000313" key="3">
    <source>
        <dbReference type="EMBL" id="TMW60589.1"/>
    </source>
</evidence>
<sequence length="860" mass="94756">MSIATTMALSPDEDAQYQQLAMKLQRDINCLSDAERSTKRRACDKLLRVLQSEAHQLSVNVLRQLCSVNMKAVLLKCASSDAVEKCREKSVSILLFFAERKALEHSAAVLQELVALVSERLGKVPYPEPTEEIRLQLLQLLHTYLKQLAELPERLSLRDVIADVANVLGKTAVDPFPDVKKLTADCVIVLSRAWKQDIALQLGMIAKPMVTNLGHQHSRVRVSALHALEALVPCGSEALGELMKEVLLPSIQKVVFDHAASVRKQLVLTVATWLREIESSRHYESELLPVLLAGAVDDSPEVVQTFNISLNDLAAKWNASTEGSDDVDSMEVDESVKPPVYFSSRPPNGARRLAKQVAKEVLPHLLEKTGDWTVQVRERYTKILSAFLVLIEDRMNAHLDRIFMALAKICRDDEDVVVQSVKQCSAVVGHYADASAILAALLPIVAGRLTGQDTAPHRTNGLILLGMSIEGMTPQTIEPQLETITDALCETGVRESEAADLQDQLAIVIASLIKTSATLLPSKEEIAFRLFWIVNHLVAAAADDSIAFETANAALNSLASACNDTAEGLYKCFLGRLLQNMNLPADKSASWKKSNPNRVLFDSVCRRGGAACAESMESLVPVFILHLEPAQDADLRLAFLALLETMLGTESICKAFQPYSTQLLLKAIIPNVVWQGGRVAATIRKVAVACTYTLLRQGLADQACLFDTAPQMLPVLKSSMDDGDAKTRQLVCLALQYLFVALPGCLGEEPVHQLYSEILKRLDDSNDTVRRAACQTFKMFLRAAPKNHFKGTIIDYTLDCLFVHLDDADSDIQETVLEVIKETVEIDTLLLIKKAQENRSRHQTPKYCDQVLAFATAHSS</sequence>
<evidence type="ECO:0000259" key="2">
    <source>
        <dbReference type="Pfam" id="PF25757"/>
    </source>
</evidence>
<evidence type="ECO:0000259" key="1">
    <source>
        <dbReference type="Pfam" id="PF24573"/>
    </source>
</evidence>
<reference evidence="3" key="1">
    <citation type="submission" date="2019-03" db="EMBL/GenBank/DDBJ databases">
        <title>Long read genome sequence of the mycoparasitic Pythium oligandrum ATCC 38472 isolated from sugarbeet rhizosphere.</title>
        <authorList>
            <person name="Gaulin E."/>
        </authorList>
    </citation>
    <scope>NUCLEOTIDE SEQUENCE</scope>
    <source>
        <strain evidence="3">ATCC 38472_TT</strain>
    </source>
</reference>
<dbReference type="SUPFAM" id="SSF48371">
    <property type="entry name" value="ARM repeat"/>
    <property type="match status" value="1"/>
</dbReference>
<dbReference type="Pfam" id="PF24573">
    <property type="entry name" value="HEAT_DAAF5"/>
    <property type="match status" value="1"/>
</dbReference>
<evidence type="ECO:0008006" key="5">
    <source>
        <dbReference type="Google" id="ProtNLM"/>
    </source>
</evidence>
<dbReference type="PANTHER" id="PTHR16216:SF2">
    <property type="entry name" value="DYNEIN AXONEMAL ASSEMBLY FACTOR 5"/>
    <property type="match status" value="1"/>
</dbReference>
<dbReference type="InterPro" id="IPR057978">
    <property type="entry name" value="TPR_DAAF5"/>
</dbReference>
<dbReference type="OrthoDB" id="413572at2759"/>
<keyword evidence="4" id="KW-1185">Reference proteome</keyword>
<dbReference type="Pfam" id="PF25757">
    <property type="entry name" value="TPR_DNAAF5"/>
    <property type="match status" value="1"/>
</dbReference>
<dbReference type="InterPro" id="IPR056497">
    <property type="entry name" value="HEAT_DAAF5"/>
</dbReference>
<feature type="domain" description="Dynein axonemal assembly factor 5 TPR repeats" evidence="2">
    <location>
        <begin position="30"/>
        <end position="320"/>
    </location>
</feature>
<name>A0A8K1CCM5_PYTOL</name>